<comment type="caution">
    <text evidence="2">The sequence shown here is derived from an EMBL/GenBank/DDBJ whole genome shotgun (WGS) entry which is preliminary data.</text>
</comment>
<dbReference type="Proteomes" id="UP000078240">
    <property type="component" value="Unassembled WGS sequence"/>
</dbReference>
<protein>
    <submittedName>
        <fullName evidence="2">Uncharacterized protein</fullName>
    </submittedName>
</protein>
<evidence type="ECO:0000313" key="3">
    <source>
        <dbReference type="Proteomes" id="UP000078240"/>
    </source>
</evidence>
<evidence type="ECO:0000256" key="1">
    <source>
        <dbReference type="SAM" id="MobiDB-lite"/>
    </source>
</evidence>
<organism evidence="2 3">
    <name type="scientific">Purpureocillium lilacinum</name>
    <name type="common">Paecilomyces lilacinus</name>
    <dbReference type="NCBI Taxonomy" id="33203"/>
    <lineage>
        <taxon>Eukaryota</taxon>
        <taxon>Fungi</taxon>
        <taxon>Dikarya</taxon>
        <taxon>Ascomycota</taxon>
        <taxon>Pezizomycotina</taxon>
        <taxon>Sordariomycetes</taxon>
        <taxon>Hypocreomycetidae</taxon>
        <taxon>Hypocreales</taxon>
        <taxon>Ophiocordycipitaceae</taxon>
        <taxon>Purpureocillium</taxon>
    </lineage>
</organism>
<dbReference type="EMBL" id="LSBH01000046">
    <property type="protein sequence ID" value="OAQ58785.1"/>
    <property type="molecule type" value="Genomic_DNA"/>
</dbReference>
<dbReference type="AlphaFoldDB" id="A0A179F006"/>
<feature type="region of interest" description="Disordered" evidence="1">
    <location>
        <begin position="321"/>
        <end position="348"/>
    </location>
</feature>
<sequence>MASSSPACPDAQDDAPRRRPYEYQRNLGSDMTLMFFVTTDSDMPAKCPLRDRQLIRGLDGEATARVMFPKPPWLTEDQRYRSLLRIAEADDDDFSQGFFSLNMSLFNKEIVASEWQGRYFIMQGRVHPYILTWDLDEGLYREPVEEPIEYRAPALIVRDLGFQAISPRLTTGDKSFPTMSPVACFSGPILGSGRSLLRSGPIAKLGEDRLKCCGFVQLSSFIVPGNPARTSFGGFHPFQVFVLFPIHANPWATLCNKMVEKRDTKFQPHTLFVCTGKVVGFLSHDAMAHPPQLDRDLVFIVVPDTWTFYDRPSLDAVFAPSSAAQPTNSSPTSPLARFLSPSKRKRAS</sequence>
<feature type="compositionally biased region" description="Polar residues" evidence="1">
    <location>
        <begin position="322"/>
        <end position="333"/>
    </location>
</feature>
<reference evidence="2 3" key="1">
    <citation type="submission" date="2016-01" db="EMBL/GenBank/DDBJ databases">
        <title>Biosynthesis of antibiotic leucinostatins and their inhibition on Phytophthora in bio-control Purpureocillium lilacinum.</title>
        <authorList>
            <person name="Wang G."/>
            <person name="Liu Z."/>
            <person name="Lin R."/>
            <person name="Li E."/>
            <person name="Mao Z."/>
            <person name="Ling J."/>
            <person name="Yin W."/>
            <person name="Xie B."/>
        </authorList>
    </citation>
    <scope>NUCLEOTIDE SEQUENCE [LARGE SCALE GENOMIC DNA]</scope>
    <source>
        <strain evidence="2">PLBJ-1</strain>
    </source>
</reference>
<gene>
    <name evidence="2" type="ORF">VFPBJ_11654</name>
</gene>
<proteinExistence type="predicted"/>
<name>A0A179F006_PURLI</name>
<accession>A0A179F006</accession>
<evidence type="ECO:0000313" key="2">
    <source>
        <dbReference type="EMBL" id="OAQ58785.1"/>
    </source>
</evidence>